<evidence type="ECO:0000313" key="6">
    <source>
        <dbReference type="Proteomes" id="UP000630615"/>
    </source>
</evidence>
<feature type="signal peptide" evidence="3">
    <location>
        <begin position="1"/>
        <end position="28"/>
    </location>
</feature>
<feature type="region of interest" description="Disordered" evidence="1">
    <location>
        <begin position="687"/>
        <end position="715"/>
    </location>
</feature>
<evidence type="ECO:0000256" key="1">
    <source>
        <dbReference type="SAM" id="MobiDB-lite"/>
    </source>
</evidence>
<feature type="domain" description="Ig-like" evidence="4">
    <location>
        <begin position="538"/>
        <end position="605"/>
    </location>
</feature>
<keyword evidence="2" id="KW-1133">Transmembrane helix</keyword>
<gene>
    <name evidence="5" type="ORF">GCM10011573_35560</name>
</gene>
<dbReference type="Pfam" id="PF07523">
    <property type="entry name" value="Big_3"/>
    <property type="match status" value="3"/>
</dbReference>
<evidence type="ECO:0000259" key="4">
    <source>
        <dbReference type="Pfam" id="PF07523"/>
    </source>
</evidence>
<dbReference type="InterPro" id="IPR005046">
    <property type="entry name" value="DUF285"/>
</dbReference>
<dbReference type="NCBIfam" id="TIGR02167">
    <property type="entry name" value="Liste_lipo_26"/>
    <property type="match status" value="7"/>
</dbReference>
<sequence>MKYNRVLTKVSVMVLVLSGMSPSYTVFATSDNVNDNDLAQVELTDDSENDDSIPLEDSTDSNVSEDLTASGEGNDYELPSIEAQSSPIELEAATDSVADETGILAQSDSLSSGTYGTSEWTYNSDTQTMVIGTGEWGILSLRPWAQEEIRKSIKKIEVTGEVILPSNSTGLFDGMSNLEEISGTYFFNTSNVTQMRFMFRNTSNLTSLDVSNWDTSNVVDMFGMFDAVKVTELNVSNWNTSKVTDMSNMFAGADNLANLDVSNWDMSNVVNTSSMFYNASNLVSLDVSNWNTSKVITMWNMFFRASNLTNLDVSNWDTSNVSNMESMFSGAASLANLDVSNWNTSKVTRMRTLFYGTRNLTSLDISNWNMSNVSSNDSMFSSSGLREIALGSNVFLTSSMQLNSPPSDSLYTGNWQAVENGTTNKPKGHTYTTAELISLYPKHELNNLVETYVWEIKGTNQINVHDSTINVGDEWTAENNFDDAYDKYGDTIPFDQLTVDASKVDIKKAGVYEVSYTFEDTTAVAIVTVERKEYAVEVNVHDSTINVGDEWIAENNFDDAYDRYGDAVPFDQLTVDASRVDVKKAGVYEVSYTFEDTTAVATVTVERKEYAVEVNVHDSTINVGDEWTAENNLDDAYDKYGDTVPFDQLTVDASKVDVKKAGVYEVSYTFEDTTAIATITVKGKKAPIKESPTSEGSLTVEKNVKPGSPQFTTNAKKHRLENAQSNLPSAGENKTLFIHMIGILLLDIGLLMVAIKRKDSTSENIK</sequence>
<evidence type="ECO:0000256" key="2">
    <source>
        <dbReference type="SAM" id="Phobius"/>
    </source>
</evidence>
<evidence type="ECO:0000313" key="5">
    <source>
        <dbReference type="EMBL" id="GGD02976.1"/>
    </source>
</evidence>
<dbReference type="EMBL" id="BMKI01000014">
    <property type="protein sequence ID" value="GGD02976.1"/>
    <property type="molecule type" value="Genomic_DNA"/>
</dbReference>
<keyword evidence="2" id="KW-0812">Transmembrane</keyword>
<dbReference type="Proteomes" id="UP000630615">
    <property type="component" value="Unassembled WGS sequence"/>
</dbReference>
<keyword evidence="3" id="KW-0732">Signal</keyword>
<evidence type="ECO:0000256" key="3">
    <source>
        <dbReference type="SAM" id="SignalP"/>
    </source>
</evidence>
<organism evidence="5 6">
    <name type="scientific">Enterococcus wangshanyuanii</name>
    <dbReference type="NCBI Taxonomy" id="2005703"/>
    <lineage>
        <taxon>Bacteria</taxon>
        <taxon>Bacillati</taxon>
        <taxon>Bacillota</taxon>
        <taxon>Bacilli</taxon>
        <taxon>Lactobacillales</taxon>
        <taxon>Enterococcaceae</taxon>
        <taxon>Enterococcus</taxon>
    </lineage>
</organism>
<proteinExistence type="predicted"/>
<accession>A0ABQ1PSU4</accession>
<dbReference type="InterPro" id="IPR022038">
    <property type="entry name" value="Ig-like_bact"/>
</dbReference>
<protein>
    <recommendedName>
        <fullName evidence="4">Ig-like domain-containing protein</fullName>
    </recommendedName>
</protein>
<dbReference type="InterPro" id="IPR013783">
    <property type="entry name" value="Ig-like_fold"/>
</dbReference>
<comment type="caution">
    <text evidence="5">The sequence shown here is derived from an EMBL/GenBank/DDBJ whole genome shotgun (WGS) entry which is preliminary data.</text>
</comment>
<dbReference type="SUPFAM" id="SSF52058">
    <property type="entry name" value="L domain-like"/>
    <property type="match status" value="1"/>
</dbReference>
<dbReference type="InterPro" id="IPR032675">
    <property type="entry name" value="LRR_dom_sf"/>
</dbReference>
<dbReference type="Gene3D" id="2.60.40.10">
    <property type="entry name" value="Immunoglobulins"/>
    <property type="match status" value="3"/>
</dbReference>
<reference evidence="6" key="1">
    <citation type="journal article" date="2019" name="Int. J. Syst. Evol. Microbiol.">
        <title>The Global Catalogue of Microorganisms (GCM) 10K type strain sequencing project: providing services to taxonomists for standard genome sequencing and annotation.</title>
        <authorList>
            <consortium name="The Broad Institute Genomics Platform"/>
            <consortium name="The Broad Institute Genome Sequencing Center for Infectious Disease"/>
            <person name="Wu L."/>
            <person name="Ma J."/>
        </authorList>
    </citation>
    <scope>NUCLEOTIDE SEQUENCE [LARGE SCALE GENOMIC DNA]</scope>
    <source>
        <strain evidence="6">CGMCC 1.15942</strain>
    </source>
</reference>
<feature type="domain" description="Ig-like" evidence="4">
    <location>
        <begin position="614"/>
        <end position="681"/>
    </location>
</feature>
<keyword evidence="6" id="KW-1185">Reference proteome</keyword>
<dbReference type="InterPro" id="IPR011889">
    <property type="entry name" value="Liste_lipo_26"/>
</dbReference>
<dbReference type="Pfam" id="PF03382">
    <property type="entry name" value="DUF285"/>
    <property type="match status" value="2"/>
</dbReference>
<keyword evidence="2" id="KW-0472">Membrane</keyword>
<dbReference type="RefSeq" id="WP_088271899.1">
    <property type="nucleotide sequence ID" value="NZ_BMKI01000014.1"/>
</dbReference>
<feature type="compositionally biased region" description="Acidic residues" evidence="1">
    <location>
        <begin position="44"/>
        <end position="59"/>
    </location>
</feature>
<feature type="transmembrane region" description="Helical" evidence="2">
    <location>
        <begin position="736"/>
        <end position="755"/>
    </location>
</feature>
<feature type="domain" description="Ig-like" evidence="4">
    <location>
        <begin position="462"/>
        <end position="529"/>
    </location>
</feature>
<dbReference type="Gene3D" id="3.80.10.10">
    <property type="entry name" value="Ribonuclease Inhibitor"/>
    <property type="match status" value="1"/>
</dbReference>
<feature type="region of interest" description="Disordered" evidence="1">
    <location>
        <begin position="44"/>
        <end position="78"/>
    </location>
</feature>
<name>A0ABQ1PSU4_9ENTE</name>
<feature type="chain" id="PRO_5046061970" description="Ig-like domain-containing protein" evidence="3">
    <location>
        <begin position="29"/>
        <end position="766"/>
    </location>
</feature>